<dbReference type="RefSeq" id="XP_062715560.1">
    <property type="nucleotide sequence ID" value="XM_062859576.1"/>
</dbReference>
<dbReference type="EnsemblMetazoa" id="AALFPA23_019381.R28509">
    <property type="protein sequence ID" value="AALFPA23_019381.P28509"/>
    <property type="gene ID" value="AALFPA23_019381"/>
</dbReference>
<protein>
    <recommendedName>
        <fullName evidence="3">Secreted protein</fullName>
    </recommendedName>
</protein>
<keyword evidence="2" id="KW-1185">Reference proteome</keyword>
<evidence type="ECO:0008006" key="3">
    <source>
        <dbReference type="Google" id="ProtNLM"/>
    </source>
</evidence>
<proteinExistence type="predicted"/>
<evidence type="ECO:0000313" key="1">
    <source>
        <dbReference type="EnsemblMetazoa" id="AALFPA23_019381.P28509"/>
    </source>
</evidence>
<sequence length="145" mass="16263">MEQASGNQDGTQNQNDAQNQVLLLQTATAFNPAAYNLPQFRYKHLPSSEVRNAWNGWIRGFERVMKASSITDGSMKKIQMLAMGGLELQNVFDGIPGADEESEESADPFAVARTKLDNHFSPKQHESFERYLLVLDDVTRNGRTD</sequence>
<dbReference type="GeneID" id="134291612"/>
<dbReference type="Proteomes" id="UP000069940">
    <property type="component" value="Unassembled WGS sequence"/>
</dbReference>
<organism evidence="1 2">
    <name type="scientific">Aedes albopictus</name>
    <name type="common">Asian tiger mosquito</name>
    <name type="synonym">Stegomyia albopicta</name>
    <dbReference type="NCBI Taxonomy" id="7160"/>
    <lineage>
        <taxon>Eukaryota</taxon>
        <taxon>Metazoa</taxon>
        <taxon>Ecdysozoa</taxon>
        <taxon>Arthropoda</taxon>
        <taxon>Hexapoda</taxon>
        <taxon>Insecta</taxon>
        <taxon>Pterygota</taxon>
        <taxon>Neoptera</taxon>
        <taxon>Endopterygota</taxon>
        <taxon>Diptera</taxon>
        <taxon>Nematocera</taxon>
        <taxon>Culicoidea</taxon>
        <taxon>Culicidae</taxon>
        <taxon>Culicinae</taxon>
        <taxon>Aedini</taxon>
        <taxon>Aedes</taxon>
        <taxon>Stegomyia</taxon>
    </lineage>
</organism>
<reference evidence="2" key="1">
    <citation type="journal article" date="2015" name="Proc. Natl. Acad. Sci. U.S.A.">
        <title>Genome sequence of the Asian Tiger mosquito, Aedes albopictus, reveals insights into its biology, genetics, and evolution.</title>
        <authorList>
            <person name="Chen X.G."/>
            <person name="Jiang X."/>
            <person name="Gu J."/>
            <person name="Xu M."/>
            <person name="Wu Y."/>
            <person name="Deng Y."/>
            <person name="Zhang C."/>
            <person name="Bonizzoni M."/>
            <person name="Dermauw W."/>
            <person name="Vontas J."/>
            <person name="Armbruster P."/>
            <person name="Huang X."/>
            <person name="Yang Y."/>
            <person name="Zhang H."/>
            <person name="He W."/>
            <person name="Peng H."/>
            <person name="Liu Y."/>
            <person name="Wu K."/>
            <person name="Chen J."/>
            <person name="Lirakis M."/>
            <person name="Topalis P."/>
            <person name="Van Leeuwen T."/>
            <person name="Hall A.B."/>
            <person name="Jiang X."/>
            <person name="Thorpe C."/>
            <person name="Mueller R.L."/>
            <person name="Sun C."/>
            <person name="Waterhouse R.M."/>
            <person name="Yan G."/>
            <person name="Tu Z.J."/>
            <person name="Fang X."/>
            <person name="James A.A."/>
        </authorList>
    </citation>
    <scope>NUCLEOTIDE SEQUENCE [LARGE SCALE GENOMIC DNA]</scope>
    <source>
        <strain evidence="2">Foshan</strain>
    </source>
</reference>
<accession>A0ABM1ZKL5</accession>
<evidence type="ECO:0000313" key="2">
    <source>
        <dbReference type="Proteomes" id="UP000069940"/>
    </source>
</evidence>
<reference evidence="1" key="2">
    <citation type="submission" date="2025-05" db="UniProtKB">
        <authorList>
            <consortium name="EnsemblMetazoa"/>
        </authorList>
    </citation>
    <scope>IDENTIFICATION</scope>
    <source>
        <strain evidence="1">Foshan</strain>
    </source>
</reference>
<name>A0ABM1ZKL5_AEDAL</name>